<feature type="transmembrane region" description="Helical" evidence="8">
    <location>
        <begin position="288"/>
        <end position="308"/>
    </location>
</feature>
<feature type="transmembrane region" description="Helical" evidence="8">
    <location>
        <begin position="20"/>
        <end position="40"/>
    </location>
</feature>
<dbReference type="RefSeq" id="WP_055455290.1">
    <property type="nucleotide sequence ID" value="NZ_CYHE01000003.1"/>
</dbReference>
<feature type="transmembrane region" description="Helical" evidence="8">
    <location>
        <begin position="343"/>
        <end position="363"/>
    </location>
</feature>
<sequence length="510" mass="55613">MAGQTGALGTGRERVADLPLWLHPKLLVLLVLALTALRLWTGGSAYIVEDEAYYRLWGLYPAFGYYDHPPMVAWWIWLGQQIAGDNALGLRLVSILSAAIGALALWRTAFLLFGPRVAGLSVLFLNATLLVGVGAVIATPDAPSVFFWGLTLWALAELTASGKASWWLAVGLFAGLGLVSKYSVLFLGAGIVLWLLMPANRRWFFSWQLWAGGLIALAVLSPVLMWNAGHDWASFYKQFGRAGRGDWTEKFIVEFLGAFLGLLNPLVAIPALAGLWQLIRRMGKGETGAGLIVLTTLPFLAYLLVHALHSRVQGNWPAPVFPAFCIMAAVFVAASTARFWRGLAAAAVVLGLGLGAAVQVHAVSPFTGKFARKDPTFQMRGWQQIHDELRQIADAQGAGYIATMGYGLNGQMAFAFRGEIPVVQLNDRIRYVMMPQPGPELFSVPGLYVTEARRDAAERLSETFGRVELVATLTRKVEGVPLEDLLVYVIDQPEGQPLEPIDPALWMSAQ</sequence>
<dbReference type="GO" id="GO:0016763">
    <property type="term" value="F:pentosyltransferase activity"/>
    <property type="evidence" value="ECO:0007669"/>
    <property type="project" value="TreeGrafter"/>
</dbReference>
<dbReference type="OrthoDB" id="9811222at2"/>
<dbReference type="PANTHER" id="PTHR33908:SF11">
    <property type="entry name" value="MEMBRANE PROTEIN"/>
    <property type="match status" value="1"/>
</dbReference>
<dbReference type="AlphaFoldDB" id="A0A0K6HV65"/>
<keyword evidence="5 8" id="KW-0812">Transmembrane</keyword>
<organism evidence="10 11">
    <name type="scientific">Pannonibacter indicus</name>
    <dbReference type="NCBI Taxonomy" id="466044"/>
    <lineage>
        <taxon>Bacteria</taxon>
        <taxon>Pseudomonadati</taxon>
        <taxon>Pseudomonadota</taxon>
        <taxon>Alphaproteobacteria</taxon>
        <taxon>Hyphomicrobiales</taxon>
        <taxon>Stappiaceae</taxon>
        <taxon>Pannonibacter</taxon>
    </lineage>
</organism>
<evidence type="ECO:0000256" key="4">
    <source>
        <dbReference type="ARBA" id="ARBA00022679"/>
    </source>
</evidence>
<dbReference type="InterPro" id="IPR050297">
    <property type="entry name" value="LipidA_mod_glycosyltrf_83"/>
</dbReference>
<evidence type="ECO:0000259" key="9">
    <source>
        <dbReference type="Pfam" id="PF13231"/>
    </source>
</evidence>
<feature type="transmembrane region" description="Helical" evidence="8">
    <location>
        <begin position="167"/>
        <end position="197"/>
    </location>
</feature>
<keyword evidence="7 8" id="KW-0472">Membrane</keyword>
<evidence type="ECO:0000256" key="8">
    <source>
        <dbReference type="SAM" id="Phobius"/>
    </source>
</evidence>
<keyword evidence="6 8" id="KW-1133">Transmembrane helix</keyword>
<name>A0A0K6HV65_9HYPH</name>
<keyword evidence="2" id="KW-1003">Cell membrane</keyword>
<feature type="transmembrane region" description="Helical" evidence="8">
    <location>
        <begin position="320"/>
        <end position="337"/>
    </location>
</feature>
<dbReference type="PANTHER" id="PTHR33908">
    <property type="entry name" value="MANNOSYLTRANSFERASE YKCB-RELATED"/>
    <property type="match status" value="1"/>
</dbReference>
<evidence type="ECO:0000256" key="5">
    <source>
        <dbReference type="ARBA" id="ARBA00022692"/>
    </source>
</evidence>
<dbReference type="InterPro" id="IPR038731">
    <property type="entry name" value="RgtA/B/C-like"/>
</dbReference>
<evidence type="ECO:0000256" key="1">
    <source>
        <dbReference type="ARBA" id="ARBA00004651"/>
    </source>
</evidence>
<dbReference type="GO" id="GO:0009103">
    <property type="term" value="P:lipopolysaccharide biosynthetic process"/>
    <property type="evidence" value="ECO:0007669"/>
    <property type="project" value="UniProtKB-ARBA"/>
</dbReference>
<gene>
    <name evidence="10" type="ORF">Ga0061067_103259</name>
</gene>
<feature type="transmembrane region" description="Helical" evidence="8">
    <location>
        <begin position="118"/>
        <end position="138"/>
    </location>
</feature>
<comment type="subcellular location">
    <subcellularLocation>
        <location evidence="1">Cell membrane</location>
        <topology evidence="1">Multi-pass membrane protein</topology>
    </subcellularLocation>
</comment>
<feature type="transmembrane region" description="Helical" evidence="8">
    <location>
        <begin position="251"/>
        <end position="276"/>
    </location>
</feature>
<evidence type="ECO:0000256" key="7">
    <source>
        <dbReference type="ARBA" id="ARBA00023136"/>
    </source>
</evidence>
<evidence type="ECO:0000256" key="3">
    <source>
        <dbReference type="ARBA" id="ARBA00022676"/>
    </source>
</evidence>
<evidence type="ECO:0000313" key="10">
    <source>
        <dbReference type="EMBL" id="CUA94658.1"/>
    </source>
</evidence>
<dbReference type="Pfam" id="PF13231">
    <property type="entry name" value="PMT_2"/>
    <property type="match status" value="1"/>
</dbReference>
<proteinExistence type="predicted"/>
<evidence type="ECO:0000313" key="11">
    <source>
        <dbReference type="Proteomes" id="UP000183900"/>
    </source>
</evidence>
<evidence type="ECO:0000256" key="6">
    <source>
        <dbReference type="ARBA" id="ARBA00022989"/>
    </source>
</evidence>
<dbReference type="GO" id="GO:0005886">
    <property type="term" value="C:plasma membrane"/>
    <property type="evidence" value="ECO:0007669"/>
    <property type="project" value="UniProtKB-SubCell"/>
</dbReference>
<evidence type="ECO:0000256" key="2">
    <source>
        <dbReference type="ARBA" id="ARBA00022475"/>
    </source>
</evidence>
<feature type="transmembrane region" description="Helical" evidence="8">
    <location>
        <begin position="52"/>
        <end position="68"/>
    </location>
</feature>
<keyword evidence="4 10" id="KW-0808">Transferase</keyword>
<keyword evidence="3" id="KW-0328">Glycosyltransferase</keyword>
<feature type="transmembrane region" description="Helical" evidence="8">
    <location>
        <begin position="209"/>
        <end position="230"/>
    </location>
</feature>
<accession>A0A0K6HV65</accession>
<keyword evidence="11" id="KW-1185">Reference proteome</keyword>
<reference evidence="11" key="1">
    <citation type="submission" date="2015-08" db="EMBL/GenBank/DDBJ databases">
        <authorList>
            <person name="Varghese N."/>
        </authorList>
    </citation>
    <scope>NUCLEOTIDE SEQUENCE [LARGE SCALE GENOMIC DNA]</scope>
    <source>
        <strain evidence="11">DSM 23407</strain>
    </source>
</reference>
<dbReference type="Proteomes" id="UP000183900">
    <property type="component" value="Unassembled WGS sequence"/>
</dbReference>
<protein>
    <submittedName>
        <fullName evidence="10">4-amino-4-deoxy-L-arabinose transferase or related glycosyltransferase of PMT family</fullName>
    </submittedName>
</protein>
<feature type="transmembrane region" description="Helical" evidence="8">
    <location>
        <begin position="88"/>
        <end position="106"/>
    </location>
</feature>
<dbReference type="EMBL" id="CYHE01000003">
    <property type="protein sequence ID" value="CUA94658.1"/>
    <property type="molecule type" value="Genomic_DNA"/>
</dbReference>
<feature type="domain" description="Glycosyltransferase RgtA/B/C/D-like" evidence="9">
    <location>
        <begin position="67"/>
        <end position="226"/>
    </location>
</feature>